<organism evidence="4 5">
    <name type="scientific">Aciditerrimonas ferrireducens</name>
    <dbReference type="NCBI Taxonomy" id="667306"/>
    <lineage>
        <taxon>Bacteria</taxon>
        <taxon>Bacillati</taxon>
        <taxon>Actinomycetota</taxon>
        <taxon>Acidimicrobiia</taxon>
        <taxon>Acidimicrobiales</taxon>
        <taxon>Acidimicrobiaceae</taxon>
        <taxon>Aciditerrimonas</taxon>
    </lineage>
</organism>
<evidence type="ECO:0000256" key="2">
    <source>
        <dbReference type="ARBA" id="ARBA00024179"/>
    </source>
</evidence>
<dbReference type="InterPro" id="IPR003337">
    <property type="entry name" value="Trehalose_PPase"/>
</dbReference>
<dbReference type="PANTHER" id="PTHR43768">
    <property type="entry name" value="TREHALOSE 6-PHOSPHATE PHOSPHATASE"/>
    <property type="match status" value="1"/>
</dbReference>
<dbReference type="SUPFAM" id="SSF56784">
    <property type="entry name" value="HAD-like"/>
    <property type="match status" value="1"/>
</dbReference>
<evidence type="ECO:0000256" key="3">
    <source>
        <dbReference type="RuleBase" id="RU361117"/>
    </source>
</evidence>
<dbReference type="EC" id="3.1.3.12" evidence="3"/>
<dbReference type="InterPro" id="IPR044651">
    <property type="entry name" value="OTSB-like"/>
</dbReference>
<dbReference type="GO" id="GO:0004805">
    <property type="term" value="F:trehalose-phosphatase activity"/>
    <property type="evidence" value="ECO:0007669"/>
    <property type="project" value="UniProtKB-EC"/>
</dbReference>
<evidence type="ECO:0000313" key="4">
    <source>
        <dbReference type="EMBL" id="MFC0082993.1"/>
    </source>
</evidence>
<keyword evidence="5" id="KW-1185">Reference proteome</keyword>
<keyword evidence="3" id="KW-0460">Magnesium</keyword>
<dbReference type="Gene3D" id="3.30.70.1020">
    <property type="entry name" value="Trehalose-6-phosphate phosphatase related protein, domain 2"/>
    <property type="match status" value="1"/>
</dbReference>
<comment type="catalytic activity">
    <reaction evidence="3">
        <text>alpha,alpha-trehalose 6-phosphate + H2O = alpha,alpha-trehalose + phosphate</text>
        <dbReference type="Rhea" id="RHEA:23420"/>
        <dbReference type="ChEBI" id="CHEBI:15377"/>
        <dbReference type="ChEBI" id="CHEBI:16551"/>
        <dbReference type="ChEBI" id="CHEBI:43474"/>
        <dbReference type="ChEBI" id="CHEBI:58429"/>
        <dbReference type="EC" id="3.1.3.12"/>
    </reaction>
</comment>
<reference evidence="4 5" key="1">
    <citation type="submission" date="2024-09" db="EMBL/GenBank/DDBJ databases">
        <authorList>
            <person name="Sun Q."/>
            <person name="Mori K."/>
        </authorList>
    </citation>
    <scope>NUCLEOTIDE SEQUENCE [LARGE SCALE GENOMIC DNA]</scope>
    <source>
        <strain evidence="4 5">JCM 15389</strain>
    </source>
</reference>
<protein>
    <recommendedName>
        <fullName evidence="3">Trehalose 6-phosphate phosphatase</fullName>
        <ecNumber evidence="3">3.1.3.12</ecNumber>
    </recommendedName>
</protein>
<dbReference type="EMBL" id="JBHLYQ010000212">
    <property type="protein sequence ID" value="MFC0082993.1"/>
    <property type="molecule type" value="Genomic_DNA"/>
</dbReference>
<name>A0ABV6C6N8_9ACTN</name>
<keyword evidence="1 3" id="KW-0378">Hydrolase</keyword>
<evidence type="ECO:0000313" key="5">
    <source>
        <dbReference type="Proteomes" id="UP001589788"/>
    </source>
</evidence>
<sequence length="266" mass="27312">PAVGAAEEALVGLLGAEPARAGLLTDFDGTLASIVAEPAEAHALPGVVATLGALAKRLGLVAVISGRPAGFLLERLGGVGPRVRLVGLYGLEEARGGVVRLAPACQPWLGPVRQATLEATRRAPAGVLVEPKGASLTLHWRRAPDQEGAARRLAEELAGTRGLVLQEGRQAVELRPPLAVDKGSVVRSLAGDLPAVAYAGDDLGDLAAFEALGELAQAGRRVLRVAVVDQETPPALLERADLALPGPPAWLACLRHLARALGEPPG</sequence>
<accession>A0ABV6C6N8</accession>
<dbReference type="InterPro" id="IPR023214">
    <property type="entry name" value="HAD_sf"/>
</dbReference>
<dbReference type="RefSeq" id="WP_377790714.1">
    <property type="nucleotide sequence ID" value="NZ_JBHLYQ010000212.1"/>
</dbReference>
<evidence type="ECO:0000256" key="1">
    <source>
        <dbReference type="ARBA" id="ARBA00022801"/>
    </source>
</evidence>
<comment type="caution">
    <text evidence="4">The sequence shown here is derived from an EMBL/GenBank/DDBJ whole genome shotgun (WGS) entry which is preliminary data.</text>
</comment>
<keyword evidence="3" id="KW-0479">Metal-binding</keyword>
<dbReference type="Pfam" id="PF02358">
    <property type="entry name" value="Trehalose_PPase"/>
    <property type="match status" value="1"/>
</dbReference>
<comment type="cofactor">
    <cofactor evidence="3">
        <name>Mg(2+)</name>
        <dbReference type="ChEBI" id="CHEBI:18420"/>
    </cofactor>
</comment>
<comment type="pathway">
    <text evidence="3">Glycan biosynthesis; trehalose biosynthesis.</text>
</comment>
<comment type="function">
    <text evidence="2 3">Removes the phosphate from trehalose 6-phosphate to produce free trehalose.</text>
</comment>
<proteinExistence type="inferred from homology"/>
<dbReference type="InterPro" id="IPR036412">
    <property type="entry name" value="HAD-like_sf"/>
</dbReference>
<comment type="similarity">
    <text evidence="3">Belongs to the trehalose phosphatase family.</text>
</comment>
<gene>
    <name evidence="4" type="primary">otsB</name>
    <name evidence="4" type="ORF">ACFFRE_12735</name>
</gene>
<dbReference type="Proteomes" id="UP001589788">
    <property type="component" value="Unassembled WGS sequence"/>
</dbReference>
<dbReference type="NCBIfam" id="TIGR00685">
    <property type="entry name" value="T6PP"/>
    <property type="match status" value="1"/>
</dbReference>
<dbReference type="Gene3D" id="3.40.50.1000">
    <property type="entry name" value="HAD superfamily/HAD-like"/>
    <property type="match status" value="1"/>
</dbReference>
<dbReference type="PANTHER" id="PTHR43768:SF3">
    <property type="entry name" value="TREHALOSE 6-PHOSPHATE PHOSPHATASE"/>
    <property type="match status" value="1"/>
</dbReference>
<feature type="non-terminal residue" evidence="4">
    <location>
        <position position="1"/>
    </location>
</feature>